<dbReference type="EMBL" id="CP042912">
    <property type="protein sequence ID" value="QEG22276.1"/>
    <property type="molecule type" value="Genomic_DNA"/>
</dbReference>
<evidence type="ECO:0000313" key="1">
    <source>
        <dbReference type="EMBL" id="QEG22276.1"/>
    </source>
</evidence>
<gene>
    <name evidence="1" type="ORF">MFFC18_21520</name>
</gene>
<dbReference type="AlphaFoldDB" id="A0A5B9PCL0"/>
<sequence>MGGTTIRQLGRPSRVGRFGSTLCYPAVSVTIPVSIEYASPIHLHYCPSLNRMQTRNLHVGATIIQSV</sequence>
<protein>
    <submittedName>
        <fullName evidence="1">Uncharacterized protein</fullName>
    </submittedName>
</protein>
<dbReference type="KEGG" id="mff:MFFC18_21520"/>
<dbReference type="Proteomes" id="UP000322214">
    <property type="component" value="Chromosome"/>
</dbReference>
<name>A0A5B9PCL0_9BACT</name>
<reference evidence="1 2" key="1">
    <citation type="submission" date="2019-08" db="EMBL/GenBank/DDBJ databases">
        <title>Deep-cultivation of Planctomycetes and their phenomic and genomic characterization uncovers novel biology.</title>
        <authorList>
            <person name="Wiegand S."/>
            <person name="Jogler M."/>
            <person name="Boedeker C."/>
            <person name="Pinto D."/>
            <person name="Vollmers J."/>
            <person name="Rivas-Marin E."/>
            <person name="Kohn T."/>
            <person name="Peeters S.H."/>
            <person name="Heuer A."/>
            <person name="Rast P."/>
            <person name="Oberbeckmann S."/>
            <person name="Bunk B."/>
            <person name="Jeske O."/>
            <person name="Meyerdierks A."/>
            <person name="Storesund J.E."/>
            <person name="Kallscheuer N."/>
            <person name="Luecker S."/>
            <person name="Lage O.M."/>
            <person name="Pohl T."/>
            <person name="Merkel B.J."/>
            <person name="Hornburger P."/>
            <person name="Mueller R.-W."/>
            <person name="Bruemmer F."/>
            <person name="Labrenz M."/>
            <person name="Spormann A.M."/>
            <person name="Op den Camp H."/>
            <person name="Overmann J."/>
            <person name="Amann R."/>
            <person name="Jetten M.S.M."/>
            <person name="Mascher T."/>
            <person name="Medema M.H."/>
            <person name="Devos D.P."/>
            <person name="Kaster A.-K."/>
            <person name="Ovreas L."/>
            <person name="Rohde M."/>
            <person name="Galperin M.Y."/>
            <person name="Jogler C."/>
        </authorList>
    </citation>
    <scope>NUCLEOTIDE SEQUENCE [LARGE SCALE GENOMIC DNA]</scope>
    <source>
        <strain evidence="1 2">FC18</strain>
    </source>
</reference>
<accession>A0A5B9PCL0</accession>
<organism evidence="1 2">
    <name type="scientific">Mariniblastus fucicola</name>
    <dbReference type="NCBI Taxonomy" id="980251"/>
    <lineage>
        <taxon>Bacteria</taxon>
        <taxon>Pseudomonadati</taxon>
        <taxon>Planctomycetota</taxon>
        <taxon>Planctomycetia</taxon>
        <taxon>Pirellulales</taxon>
        <taxon>Pirellulaceae</taxon>
        <taxon>Mariniblastus</taxon>
    </lineage>
</organism>
<keyword evidence="2" id="KW-1185">Reference proteome</keyword>
<evidence type="ECO:0000313" key="2">
    <source>
        <dbReference type="Proteomes" id="UP000322214"/>
    </source>
</evidence>
<proteinExistence type="predicted"/>